<evidence type="ECO:0000256" key="1">
    <source>
        <dbReference type="SAM" id="MobiDB-lite"/>
    </source>
</evidence>
<sequence length="223" mass="24817">MFSVARRRGRKKTHFSGKRKRRVFGWGRQGDSPIPISRDLVDRTNPVSTTSKQALFIRTSESLHYNLSLIQITQRKIVKSMHKSRELLLILWPQMFSEKASVQHLCGAGNGGNADANMTRKVSQKLPNNQRLAITTPELTKNIGCATYQMYVELWHCGGGEPPALPGPPKGAGGNALKGGSGGGSPGEEEDGGRRHKAEHRRRPQPKREQRKQPTSSWSPIEY</sequence>
<keyword evidence="3" id="KW-1185">Reference proteome</keyword>
<dbReference type="EMBL" id="AZBU02000002">
    <property type="protein sequence ID" value="TKR94459.1"/>
    <property type="molecule type" value="Genomic_DNA"/>
</dbReference>
<accession>A0A4U5PDD7</accession>
<name>A0A4U5PDD7_STECR</name>
<dbReference type="AlphaFoldDB" id="A0A4U5PDD7"/>
<organism evidence="2 3">
    <name type="scientific">Steinernema carpocapsae</name>
    <name type="common">Entomopathogenic nematode</name>
    <dbReference type="NCBI Taxonomy" id="34508"/>
    <lineage>
        <taxon>Eukaryota</taxon>
        <taxon>Metazoa</taxon>
        <taxon>Ecdysozoa</taxon>
        <taxon>Nematoda</taxon>
        <taxon>Chromadorea</taxon>
        <taxon>Rhabditida</taxon>
        <taxon>Tylenchina</taxon>
        <taxon>Panagrolaimomorpha</taxon>
        <taxon>Strongyloidoidea</taxon>
        <taxon>Steinernematidae</taxon>
        <taxon>Steinernema</taxon>
    </lineage>
</organism>
<feature type="region of interest" description="Disordered" evidence="1">
    <location>
        <begin position="1"/>
        <end position="22"/>
    </location>
</feature>
<comment type="caution">
    <text evidence="2">The sequence shown here is derived from an EMBL/GenBank/DDBJ whole genome shotgun (WGS) entry which is preliminary data.</text>
</comment>
<evidence type="ECO:0000313" key="2">
    <source>
        <dbReference type="EMBL" id="TKR94459.1"/>
    </source>
</evidence>
<evidence type="ECO:0000313" key="3">
    <source>
        <dbReference type="Proteomes" id="UP000298663"/>
    </source>
</evidence>
<feature type="compositionally biased region" description="Basic residues" evidence="1">
    <location>
        <begin position="194"/>
        <end position="205"/>
    </location>
</feature>
<reference evidence="2 3" key="1">
    <citation type="journal article" date="2015" name="Genome Biol.">
        <title>Comparative genomics of Steinernema reveals deeply conserved gene regulatory networks.</title>
        <authorList>
            <person name="Dillman A.R."/>
            <person name="Macchietto M."/>
            <person name="Porter C.F."/>
            <person name="Rogers A."/>
            <person name="Williams B."/>
            <person name="Antoshechkin I."/>
            <person name="Lee M.M."/>
            <person name="Goodwin Z."/>
            <person name="Lu X."/>
            <person name="Lewis E.E."/>
            <person name="Goodrich-Blair H."/>
            <person name="Stock S.P."/>
            <person name="Adams B.J."/>
            <person name="Sternberg P.W."/>
            <person name="Mortazavi A."/>
        </authorList>
    </citation>
    <scope>NUCLEOTIDE SEQUENCE [LARGE SCALE GENOMIC DNA]</scope>
    <source>
        <strain evidence="2 3">ALL</strain>
    </source>
</reference>
<gene>
    <name evidence="2" type="ORF">L596_008735</name>
</gene>
<reference evidence="2 3" key="2">
    <citation type="journal article" date="2019" name="G3 (Bethesda)">
        <title>Hybrid Assembly of the Genome of the Entomopathogenic Nematode Steinernema carpocapsae Identifies the X-Chromosome.</title>
        <authorList>
            <person name="Serra L."/>
            <person name="Macchietto M."/>
            <person name="Macias-Munoz A."/>
            <person name="McGill C.J."/>
            <person name="Rodriguez I.M."/>
            <person name="Rodriguez B."/>
            <person name="Murad R."/>
            <person name="Mortazavi A."/>
        </authorList>
    </citation>
    <scope>NUCLEOTIDE SEQUENCE [LARGE SCALE GENOMIC DNA]</scope>
    <source>
        <strain evidence="2 3">ALL</strain>
    </source>
</reference>
<dbReference type="Proteomes" id="UP000298663">
    <property type="component" value="Unassembled WGS sequence"/>
</dbReference>
<protein>
    <submittedName>
        <fullName evidence="2">Uncharacterized protein</fullName>
    </submittedName>
</protein>
<feature type="compositionally biased region" description="Gly residues" evidence="1">
    <location>
        <begin position="170"/>
        <end position="186"/>
    </location>
</feature>
<feature type="region of interest" description="Disordered" evidence="1">
    <location>
        <begin position="163"/>
        <end position="223"/>
    </location>
</feature>
<proteinExistence type="predicted"/>